<dbReference type="PANTHER" id="PTHR45527">
    <property type="entry name" value="NONRIBOSOMAL PEPTIDE SYNTHETASE"/>
    <property type="match status" value="1"/>
</dbReference>
<dbReference type="Pfam" id="PF00668">
    <property type="entry name" value="Condensation"/>
    <property type="match status" value="5"/>
</dbReference>
<feature type="region of interest" description="Disordered" evidence="5">
    <location>
        <begin position="3456"/>
        <end position="3475"/>
    </location>
</feature>
<dbReference type="SMART" id="SM00824">
    <property type="entry name" value="PKS_TE"/>
    <property type="match status" value="1"/>
</dbReference>
<dbReference type="InterPro" id="IPR020845">
    <property type="entry name" value="AMP-binding_CS"/>
</dbReference>
<dbReference type="Gene3D" id="3.30.559.30">
    <property type="entry name" value="Nonribosomal peptide synthetase, condensation domain"/>
    <property type="match status" value="6"/>
</dbReference>
<dbReference type="CDD" id="cd19544">
    <property type="entry name" value="E-C_NRPS"/>
    <property type="match status" value="2"/>
</dbReference>
<dbReference type="SUPFAM" id="SSF50486">
    <property type="entry name" value="FMT C-terminal domain-like"/>
    <property type="match status" value="1"/>
</dbReference>
<evidence type="ECO:0000256" key="1">
    <source>
        <dbReference type="ARBA" id="ARBA00001957"/>
    </source>
</evidence>
<dbReference type="SUPFAM" id="SSF47336">
    <property type="entry name" value="ACP-like"/>
    <property type="match status" value="5"/>
</dbReference>
<dbReference type="FunFam" id="3.40.50.980:FF:000001">
    <property type="entry name" value="Non-ribosomal peptide synthetase"/>
    <property type="match status" value="5"/>
</dbReference>
<dbReference type="InterPro" id="IPR020806">
    <property type="entry name" value="PKS_PP-bd"/>
</dbReference>
<dbReference type="PROSITE" id="PS50075">
    <property type="entry name" value="CARRIER"/>
    <property type="match status" value="5"/>
</dbReference>
<dbReference type="EMBL" id="AP013063">
    <property type="protein sequence ID" value="BAO35825.1"/>
    <property type="molecule type" value="Genomic_DNA"/>
</dbReference>
<evidence type="ECO:0000313" key="7">
    <source>
        <dbReference type="EMBL" id="BAO35825.1"/>
    </source>
</evidence>
<comment type="cofactor">
    <cofactor evidence="1">
        <name>pantetheine 4'-phosphate</name>
        <dbReference type="ChEBI" id="CHEBI:47942"/>
    </cofactor>
</comment>
<dbReference type="Gene3D" id="3.40.50.12780">
    <property type="entry name" value="N-terminal domain of ligase-like"/>
    <property type="match status" value="1"/>
</dbReference>
<feature type="domain" description="Carrier" evidence="6">
    <location>
        <begin position="1350"/>
        <end position="1424"/>
    </location>
</feature>
<dbReference type="InterPro" id="IPR006162">
    <property type="entry name" value="Ppantetheine_attach_site"/>
</dbReference>
<accession>A0AAT9EYE9</accession>
<dbReference type="InterPro" id="IPR010071">
    <property type="entry name" value="AA_adenyl_dom"/>
</dbReference>
<dbReference type="InterPro" id="IPR009081">
    <property type="entry name" value="PP-bd_ACP"/>
</dbReference>
<dbReference type="InterPro" id="IPR025110">
    <property type="entry name" value="AMP-bd_C"/>
</dbReference>
<dbReference type="InterPro" id="IPR029058">
    <property type="entry name" value="AB_hydrolase_fold"/>
</dbReference>
<dbReference type="Gene3D" id="3.30.300.30">
    <property type="match status" value="5"/>
</dbReference>
<dbReference type="PROSITE" id="PS00012">
    <property type="entry name" value="PHOSPHOPANTETHEINE"/>
    <property type="match status" value="3"/>
</dbReference>
<dbReference type="PROSITE" id="PS00455">
    <property type="entry name" value="AMP_BINDING"/>
    <property type="match status" value="5"/>
</dbReference>
<dbReference type="FunFam" id="3.30.559.10:FF:000012">
    <property type="entry name" value="Non-ribosomal peptide synthetase"/>
    <property type="match status" value="2"/>
</dbReference>
<comment type="similarity">
    <text evidence="2">Belongs to the ATP-dependent AMP-binding enzyme family.</text>
</comment>
<dbReference type="FunFam" id="3.40.50.12780:FF:000012">
    <property type="entry name" value="Non-ribosomal peptide synthetase"/>
    <property type="match status" value="5"/>
</dbReference>
<evidence type="ECO:0000259" key="6">
    <source>
        <dbReference type="PROSITE" id="PS50075"/>
    </source>
</evidence>
<dbReference type="Gene3D" id="3.40.50.980">
    <property type="match status" value="8"/>
</dbReference>
<dbReference type="GO" id="GO:0003824">
    <property type="term" value="F:catalytic activity"/>
    <property type="evidence" value="ECO:0007669"/>
    <property type="project" value="InterPro"/>
</dbReference>
<evidence type="ECO:0000256" key="4">
    <source>
        <dbReference type="ARBA" id="ARBA00022553"/>
    </source>
</evidence>
<dbReference type="Pfam" id="PF00975">
    <property type="entry name" value="Thioesterase"/>
    <property type="match status" value="1"/>
</dbReference>
<dbReference type="Gene3D" id="1.10.1200.10">
    <property type="entry name" value="ACP-like"/>
    <property type="match status" value="3"/>
</dbReference>
<dbReference type="FunFam" id="1.10.1200.10:FF:000005">
    <property type="entry name" value="Nonribosomal peptide synthetase 1"/>
    <property type="match status" value="5"/>
</dbReference>
<organism evidence="7">
    <name type="scientific">Serratia marcescens SM39</name>
    <dbReference type="NCBI Taxonomy" id="1334564"/>
    <lineage>
        <taxon>Bacteria</taxon>
        <taxon>Pseudomonadati</taxon>
        <taxon>Pseudomonadota</taxon>
        <taxon>Gammaproteobacteria</taxon>
        <taxon>Enterobacterales</taxon>
        <taxon>Yersiniaceae</taxon>
        <taxon>Serratia</taxon>
    </lineage>
</organism>
<dbReference type="InterPro" id="IPR011034">
    <property type="entry name" value="Formyl_transferase-like_C_sf"/>
</dbReference>
<gene>
    <name evidence="7" type="ORF">SM39_3884</name>
</gene>
<feature type="domain" description="Carrier" evidence="6">
    <location>
        <begin position="4524"/>
        <end position="4598"/>
    </location>
</feature>
<dbReference type="NCBIfam" id="TIGR01733">
    <property type="entry name" value="AA-adenyl-dom"/>
    <property type="match status" value="5"/>
</dbReference>
<dbReference type="CDD" id="cd17646">
    <property type="entry name" value="A_NRPS_AB3403-like"/>
    <property type="match status" value="2"/>
</dbReference>
<dbReference type="SMART" id="SM00823">
    <property type="entry name" value="PKS_PP"/>
    <property type="match status" value="5"/>
</dbReference>
<feature type="domain" description="Carrier" evidence="6">
    <location>
        <begin position="3474"/>
        <end position="3548"/>
    </location>
</feature>
<dbReference type="PANTHER" id="PTHR45527:SF1">
    <property type="entry name" value="FATTY ACID SYNTHASE"/>
    <property type="match status" value="1"/>
</dbReference>
<dbReference type="FunFam" id="3.40.50.980:FF:000002">
    <property type="entry name" value="Enterobactin synthetase component F"/>
    <property type="match status" value="3"/>
</dbReference>
<dbReference type="NCBIfam" id="NF003417">
    <property type="entry name" value="PRK04813.1"/>
    <property type="match status" value="5"/>
</dbReference>
<keyword evidence="3" id="KW-0596">Phosphopantetheine</keyword>
<dbReference type="KEGG" id="smar:SM39_3884"/>
<dbReference type="Pfam" id="PF00550">
    <property type="entry name" value="PP-binding"/>
    <property type="match status" value="5"/>
</dbReference>
<dbReference type="Pfam" id="PF13193">
    <property type="entry name" value="AMP-binding_C"/>
    <property type="match status" value="5"/>
</dbReference>
<dbReference type="GO" id="GO:0043041">
    <property type="term" value="P:amino acid activation for nonribosomal peptide biosynthetic process"/>
    <property type="evidence" value="ECO:0007669"/>
    <property type="project" value="TreeGrafter"/>
</dbReference>
<dbReference type="Pfam" id="PF00501">
    <property type="entry name" value="AMP-binding"/>
    <property type="match status" value="5"/>
</dbReference>
<keyword evidence="4" id="KW-0597">Phosphoprotein</keyword>
<reference evidence="7" key="1">
    <citation type="journal article" date="2014" name="Genome Biol. Evol.">
        <title>Genome evolution and plasticity of Serratia marcescens, an important multidrug-resistant nosocomial pathogen.</title>
        <authorList>
            <person name="Iguchi A."/>
            <person name="Nagaya Y."/>
            <person name="Pradel E."/>
            <person name="Ooka T."/>
            <person name="Ogura Y."/>
            <person name="Katsura K."/>
            <person name="Kurokawa K."/>
            <person name="Oshima K."/>
            <person name="Hattori M."/>
            <person name="Parkhill J."/>
            <person name="Sebaihia M."/>
            <person name="Coulthurst S.J."/>
            <person name="Gotoh N."/>
            <person name="Thomson N.R."/>
            <person name="Ewbank J.J."/>
            <person name="Hayashi T."/>
        </authorList>
    </citation>
    <scope>NUCLEOTIDE SEQUENCE</scope>
    <source>
        <strain evidence="7">SM39</strain>
    </source>
</reference>
<dbReference type="InterPro" id="IPR037022">
    <property type="entry name" value="Formyl_trans_C_sf"/>
</dbReference>
<dbReference type="FunFam" id="3.30.300.30:FF:000010">
    <property type="entry name" value="Enterobactin synthetase component F"/>
    <property type="match status" value="5"/>
</dbReference>
<dbReference type="InterPro" id="IPR045851">
    <property type="entry name" value="AMP-bd_C_sf"/>
</dbReference>
<dbReference type="Gene3D" id="3.10.25.10">
    <property type="entry name" value="Formyl transferase, C-terminal domain"/>
    <property type="match status" value="1"/>
</dbReference>
<dbReference type="SUPFAM" id="SSF52777">
    <property type="entry name" value="CoA-dependent acyltransferases"/>
    <property type="match status" value="11"/>
</dbReference>
<protein>
    <submittedName>
        <fullName evidence="7">Peptide synthetase, containing non-ribosomal peptide synthetase modules</fullName>
    </submittedName>
</protein>
<dbReference type="Gene3D" id="3.40.50.1820">
    <property type="entry name" value="alpha/beta hydrolase"/>
    <property type="match status" value="3"/>
</dbReference>
<name>A0AAT9EYE9_SERMA</name>
<feature type="domain" description="Carrier" evidence="6">
    <location>
        <begin position="2400"/>
        <end position="2474"/>
    </location>
</feature>
<dbReference type="InterPro" id="IPR000873">
    <property type="entry name" value="AMP-dep_synth/lig_dom"/>
</dbReference>
<dbReference type="SUPFAM" id="SSF53474">
    <property type="entry name" value="alpha/beta-Hydrolases"/>
    <property type="match status" value="1"/>
</dbReference>
<dbReference type="InterPro" id="IPR042099">
    <property type="entry name" value="ANL_N_sf"/>
</dbReference>
<dbReference type="GO" id="GO:0005737">
    <property type="term" value="C:cytoplasm"/>
    <property type="evidence" value="ECO:0007669"/>
    <property type="project" value="TreeGrafter"/>
</dbReference>
<dbReference type="SUPFAM" id="SSF56801">
    <property type="entry name" value="Acetyl-CoA synthetase-like"/>
    <property type="match status" value="5"/>
</dbReference>
<feature type="domain" description="Carrier" evidence="6">
    <location>
        <begin position="5592"/>
        <end position="5666"/>
    </location>
</feature>
<sequence>MNKQTDVKSGELRTGAQAAAEKVELHEMTIAQRELWLGENISKELSFNIWGYGQVDGPLDVKLLRQAIDAIVEETPALQAHFVEKDGELYQYRAPRTHEPLFTLDLSKEPDPLQAARRWMVADAALPRRATGEEPFSFYVITLAPQRYVLYRRFHHMITDGRSAEEVMRRIAAYYNALASGGVIPEFANCNFSLLYENDIKYRDSSRFSSDQTFWREYTAAAPQSLSRRAILTPDAAMNRNTQLLEKEALDQLQQQADNIGVHRAHILAAAVALCFYSLTGSEYLNFSMPVTGTRERNSIGMTSNVVPLIIKVEPQLSLAEFIQKVAAEIAKVVRHQLYRGEDIRRDNGATDSAWFGPSINIVSFDHGDPFWGCRTRWYYGGNIPSGDLQIMLYEDQQANELDVTFSDADYANSLGDLDVLQRRFQFILRALNASTAGTIEALDRQVAALADAEAGGSFYTNRRQPPAGGIIRWDRPAEALQRLVSSLSHGAGCAAKVLLAERVLGVTALQAVSDERQAEPGTLLHVEADGWVIAANPGVVRVGPFLRADGSAQPGDALAQACGLSVGSVLPTINAAEASLLGAAYGASADSAAFWQPRLTRYYPAPFPPGPGRQAELPARWQATAWQRLEKIAGEQVLAAATLYLARMCNETDFQLGWITPDDRNWGRWAHLSARVLPLQVSVDHTGNFQQALAALEQEYSQLRAHADYHPALLTRDADLRASQTWPTAVSIVSRRSAQGLQPEDEGVAAIMASGSRAVLQICKADGAFRWVYDAASVADEQMLRATQHLLMLLNDAVRAGSHRRTVGELSLVSEEERAQLLQGLNHTVASHSPTACLHRLFEAQVKRTPEAIAVTYGDDSLTYAELNTQANRWAHRLVQLGVQPDSLVALCAGRGLPMLVGLLGILKAGGAYVPLDPAYSGERLEYILADSAPVLLLADELGRQALGGCEVPVLALEQPLTGESDDLQDVGVRPAHLAYVIYTSGSTGKPKGVMVEHRQVARLFSATNAWFNFSAADSWCLFHSFAFDFSVWEIWGAWLYGGQLFIVPQAIARSAPDFYHFVCRSGITVLNQTPSAFKAFIQAQAHSEARQQLREIVFGGEMLKPCDLAPWFARPENRQTRLINMYGITETTVHVTYRPLSAQDTAITTSPIGSRIPDLRMYLLGADGEPVPMGAIGELYVGGEGVARGYLNRPELTAERFLDDPFNRAPGARMYRTGDLARYLPGGDIEYLGRNDQQVKIRGFRIECGEVEAQLSTDPRVRSVAVDAIDDGDGGKRLVAWVVPAQEAERATLATGLRQHLQARLPDYMVPVAYVWLEALPLTGNGKLDKRALPVPQVDAYVREAYAPPQGEAENLLAAIWRELLGVERVGRYDHFFELGGHSLMAVRLANRVQQAGWQLPLQALFASPVLHVLAQALEVAPAQEPLPILPVARDGDLPLSFAQQRLWFLTQLEGMSETYHIPLALRLHGRLDRQALQHSLDALYARHESLRSRFITREDRPQVQILPANGLPLAFHDLRRHPAQADTLCRQAATQPFDLTQGPLVRAALIRLADEEHLFLLTCHHIISDGWSTGILLRELGALYGALRRGDADPLPPLTLQYPDYAAWQRRYLTPERLAAQAQYWRETLIGAPALLTLPTDRPRPTVQSFSGGEVPIAIDAELTQALRQFSRQHGGTLFMTVLAAWSLVLARMAGQQELVIGTPEANRGRLETESLVGFFVSTLALRIDLRDDPDLPTLIARIRHTVLTAQENRDLPFEQVVELVNPPRHLGYTPLFQVMLAWQDGSVRDIPLPGLQAELAGLEYSAAKFDLTLDLADTGEGISGTLNFATALFDRATAERYGVYLVQALRAMTLNSPRSVSHIDLLPLAEREHLLHGWNRTERDYPLDQTLAALFEQQVRRTPHATALVSGAESLSYAQLNARANRLAHALIARGVGPDSRVAVCAERGLNMVTALFGILKAGGAYVPLDPAYPGERLQYILQDADPVLLLADAAGRAALGEPVTPQLALEAALPETLSAENPAPRAQASHLAYVIYTSGSTGKPKGAMNEHRGVVNRLVWMQEAYGLTAADTVLQKTPFGFDVSVWEFFWPLMVGARLVMAKPEGHKDPDYLSRAIEQYGVTTLHFVPSMLQSFLADGQAATRCGQVVRVMCSGEALPAALVAEFYRRLPQAELHNLYGPTEAAVDVTAWHCSREADRVSVPIGRPIANTRIYLLDERGQPVPLGAVGELYIGGVQVARGYLNRPELTAERFLSDPFAPGGRMYRTGDVARYLANGDIEYLGRNDQQVKIRGFRIECGEIEAALATHPAVREAVVDARAVGDDKRLVAWVVPAADVAEETLAGALRQHVSAALPDYMVPSAWVVVAALPLSPNGKLDRRALPEPQGAQSQAAYEAPQGEHETLLAAIWRELLNVERVGRHDNFFELGGHSLLAVKLMAQLRRAGWGANVQTLFSTPTLSALAQAMSAQGEVDIPENRILPGGASITPEMLPLATLSQPEIDAVVAQVPGGVANVQDIYALSPLQEGILFHHLLAERGDPYQLSAVLRFDSRARLDAWLAAMQQVIDRHDILRTAFITQGMSSPVQVVWRKAELALSERRFDPADGPIWRQLAASFDPLQQRQDLTRAPLLNFTVTQEEDGSWCALQQWHHLIGDHSTLAFMEQEIGEILAGRGAQLGVAQPFRNAVAQARLALSEAEHESFFRDMLADISEPVLPFGLSDVHGEGRQIACRYQALSSALNLRLRRQARRLGVSLASLCHLAWAQVLASVSGRDAVVFGTVLLGRLQGGEGAERALGLFINTLPLRLDIDRRGVETAAREAHVRLSGLLAHEHAPLALAQRCSGVSPGAPLFSALLNYRHNNGEAVALPEGVSLLSAEERTNYPFVLSVEDGGDSLGLTAQVTETVDAQRVCDYMVQALSSLAQALEQAPETPVCSLAVVPEAERELLLHGWNRTERDYPLDQTLAALFEQQVRRTPHATALVSGTESLSYAQLNARANRLAHALIARGVGPDSRVAVCAERGLNMVTALFGILKAGGAYVPLDPAYPGERLQYILQDADPVLLLADAAGRAALGEPVTPQLALEAALPETLSAENPERRAQASHLAYVIYTSGSTGKPKGAMNEHRGVVNRLVWMQEAYGLTAADTVLQKTPFGFDVSVWEFFWPLMVGARLVMAKPEGHKDPDYLSRAIEQYGVTTLHFVPSMLQSFLADGQAATRCGQVVRVMCSGEALPATLVAEFYRRLPQAELHNLYGPTEAAVDVTAWHCSREAERVSVPIGRPIANTRIYLLDERGQPVPLGAVGELYIGGVQVARGYLHRPELTAERFLSDPFAPGGRMYRTGDVARYLANGDIEYLGRNDQQVKIRGFRIEYGEIEAALATHPAVREAVVDARAVGDDKRLVAWVVPAADVAEETLAGALRQHVSAALPDYMVPSAWVVVAALPLSPNGKLDRRALPEPQGAQSQAAYEAPQGEHETLLAAIWRELLNVERVGRHDNFFELGGHSLLAVRLTNRLQQMEWQLPLQVLFANPTLLALAQQLRRTDEALPPIEAMPRGTALPLSFAQQRLWFLTQLEGLSETYHIPLALSLRGELDLPAWRQSLDALYARHEALRSRFVTVEGQSQAHILPADALPLTVHDLRGRQDAQSQARQLAQRLTEAPFDLTQGPLVRAALIRLADEEHLFLLTCHHIISDGWSTGILLRELGALYGALRRGDADPLPPLPPLPLQYADYAAWQRRYLTPERLAAQAQYWRETLSDAPALLTLPTDRPRPTVQSFSGREVPIAIDAELTQALRQFSRQHGGTLFMTVLAAWSLVLARMAGQQELVIGTPEANRGRLETESLVGFFVSTLALRIDLRDDPDLPTLIARIRHAVLAARENRDLPFEQVVELVNPPRHLGYTPLFQVMLAWQDGSVRDISLPGLQAESAELGYQIAKYDLTLDLAERDEQISGTLNFATALFDRATAERYGVYLVQVLRAMATNATQPASHLDLLPAAERELLLYGWNRTAEVYPAQSSAHVLFEQWVQRTPDAVAVVNDRDSLSYAQLNAHANQLAHQLIAQGVRPGDRVATSLERSVSLVIAQLAILKAGGAYVPLDPHLPVARQAWIIGDSGASLILCDRDIDREIAGEIACLRIDRLRQNPTHDPAVPRAGGAPAYIMYTSGSTGTPKGVMVTHQGILRLAINNRFASFERGDRFAFAANPAFDASTLEMWGALLNGASLAIIAPEVLTEAEALAAALARQGINVLFLTTSLFNQYAHSIAATLAQLKYLLSGGEAADPHAFARMLKEAGPVRLINAYGPTECTVFATTATIERVDPWQRLPIGRPIGNTRIYLLDEHGQPVPLGATGEIYIAGPGVALGYLNRAELTAERFLADPFNPGERMYRTGDLARYLPDGNIDYLGRNDRQVKIRGFRIECGEIEARVAGHPAVREAVVDVLGEADNKRLVAWVVPEADADRQTLAVTLRQYLAGMLPEFMLPAAWVALDTLPLTPNGKLDRRALPEPQEDAYVREVYAEPEGELETLLAGIWRELLGIERVGRHDNFFELGGHSLLAVKLMAQLRRVGLSAGVQTLFTAPTLSTLAQTLVTQQEVSVPANGILPGCVAITPEMLPLATLSQPEIDAVVAQVPGGVANVQDIYALSPLQEGILFHHLLAERGDPYQLSAVLRFDSRARLDAWLAAMQQVIDRHDILRTAFITQGVSSPVQVVWRKAQLSLRELRLNPAEGEIGSRLTALFDPRRVRPDLTRAPLLSFVAAQGEEGSWCVLQQWHHLIGDHSTLAVMQEEINLILAGRGDELAKAPPFRNAVAQARLGVSKAEHERFFRTMLADIDEPSLPFGLSDVHGEGRDISTAHLALPPALNQQLRRQARRLGVSLASLCHLAWAQVLARATGRDEVVFGTVLLGRMQAGDGAERALGLFINTLPLRLDVNEVGAESAVLQAHIRLSGLLAHEHAPLALAQRCSGVAAGTPLFSALLNYRHNSGEDTALPTGVTLLDSQERTNYPFVLSVEDGGDSLGLTAQVRQPIEAQRVCGYMAQALSALAQALEQAPQTPVCELEVMPDEEYALQLCRWNHTAEAYPADTCVHELFEQQARLTPQAIALIQDAQRLSYAQLNARANRLAHRLIERGVQPGDRVAVRLARSIELVCAQLAVIKAGAAYVPIDPQLPAARQAWIADDSGACLMLTDAIGDEEIPQLTVEDREAEDHNGNPALRVSSGATAYIMYTSGSTGTPKGVMTPHQGITRLVRNNRYAAFDADDRIAFAANPAFDASTMEVWAALLNGGALVVIAPEVMMEAERLAAELQRHRITTLFLTTALFNQYVHSISGALAQLKYLISGGEKEDPGAYARLLQERGPVHLIHAYGPTETTTFATTARIERAEGEARLPIGKPIGNTRAYLLDARGRPVPMGAVGELHIGGVGVALGYLNRPELTAQRFLSDPFNPVGGGRMYRTGDLARYLPDGSLEYQGRCDQQIKLRGFRIEPGEIEVQLAASPWVREAVVQVCSTEHHPRLVAWIVPTADVDRSALQGQLRAYLSERLPEYMVPSAYVWLDALPLTANGKLDRRALPEPERKAVGTREYAAPQGETETTLARVWCELLEIGQIGRHDNFFELGGHSLLAVRLSSQLRQQGITLPVQAIFNHPILAELAERIDRRTTEAPLRKAVPARSSGSRPPLFFVPTGFGDHSYVFELAKEIDETFPVYAVPWPAVEEKPATMSDMAASAVALIREVQPQGPYHLAGYSSGGVLAYAIAEQLQSAGEAVAFLGLIDTLRPVEAMHSPVQLLLNWVESTQERPDPQFCQQLAELPLPEAIAAVQRAGIKTQREEVADEAALWQQRHHYAKLVEATLVQPASLKIHLFKAKQEQVSVNSQNAQFQAYWQRIKQAGYCREDASALGWDKLLPPATVRVSQVNGDHVSMMEHPVHRRELGQHFNLALRELGQA</sequence>
<dbReference type="GO" id="GO:0031177">
    <property type="term" value="F:phosphopantetheine binding"/>
    <property type="evidence" value="ECO:0007669"/>
    <property type="project" value="InterPro"/>
</dbReference>
<dbReference type="InterPro" id="IPR020802">
    <property type="entry name" value="TesA-like"/>
</dbReference>
<dbReference type="InterPro" id="IPR001031">
    <property type="entry name" value="Thioesterase"/>
</dbReference>
<dbReference type="CDD" id="cd19531">
    <property type="entry name" value="LCL_NRPS-like"/>
    <property type="match status" value="2"/>
</dbReference>
<dbReference type="CDD" id="cd12117">
    <property type="entry name" value="A_NRPS_Srf_like"/>
    <property type="match status" value="2"/>
</dbReference>
<dbReference type="Gene3D" id="2.30.38.10">
    <property type="entry name" value="Luciferase, Domain 3"/>
    <property type="match status" value="4"/>
</dbReference>
<evidence type="ECO:0000256" key="2">
    <source>
        <dbReference type="ARBA" id="ARBA00006432"/>
    </source>
</evidence>
<dbReference type="Gene3D" id="3.30.559.10">
    <property type="entry name" value="Chloramphenicol acetyltransferase-like domain"/>
    <property type="match status" value="5"/>
</dbReference>
<dbReference type="CDD" id="cd17643">
    <property type="entry name" value="A_NRPS_Cytc1-like"/>
    <property type="match status" value="1"/>
</dbReference>
<dbReference type="InterPro" id="IPR023213">
    <property type="entry name" value="CAT-like_dom_sf"/>
</dbReference>
<dbReference type="InterPro" id="IPR001242">
    <property type="entry name" value="Condensation_dom"/>
</dbReference>
<dbReference type="FunFam" id="2.30.38.10:FF:000001">
    <property type="entry name" value="Non-ribosomal peptide synthetase PvdI"/>
    <property type="match status" value="5"/>
</dbReference>
<dbReference type="GO" id="GO:0044550">
    <property type="term" value="P:secondary metabolite biosynthetic process"/>
    <property type="evidence" value="ECO:0007669"/>
    <property type="project" value="UniProtKB-ARBA"/>
</dbReference>
<dbReference type="InterPro" id="IPR036736">
    <property type="entry name" value="ACP-like_sf"/>
</dbReference>
<evidence type="ECO:0000256" key="3">
    <source>
        <dbReference type="ARBA" id="ARBA00022450"/>
    </source>
</evidence>
<proteinExistence type="inferred from homology"/>
<evidence type="ECO:0000256" key="5">
    <source>
        <dbReference type="SAM" id="MobiDB-lite"/>
    </source>
</evidence>